<dbReference type="RefSeq" id="WP_011226336.1">
    <property type="nucleotide sequence ID" value="NC_006448.1"/>
</dbReference>
<evidence type="ECO:0000313" key="2">
    <source>
        <dbReference type="EMBL" id="AAV61090.1"/>
    </source>
</evidence>
<keyword evidence="1" id="KW-0472">Membrane</keyword>
<dbReference type="STRING" id="264199.stu1486"/>
<feature type="transmembrane region" description="Helical" evidence="1">
    <location>
        <begin position="349"/>
        <end position="368"/>
    </location>
</feature>
<dbReference type="eggNOG" id="COG4713">
    <property type="taxonomic scope" value="Bacteria"/>
</dbReference>
<feature type="transmembrane region" description="Helical" evidence="1">
    <location>
        <begin position="420"/>
        <end position="438"/>
    </location>
</feature>
<protein>
    <submittedName>
        <fullName evidence="2">Hypothetical, predicted membrane protein (TMS9)</fullName>
    </submittedName>
</protein>
<accession>Q5M3E5</accession>
<feature type="transmembrane region" description="Helical" evidence="1">
    <location>
        <begin position="388"/>
        <end position="408"/>
    </location>
</feature>
<dbReference type="HOGENOM" id="CLU_025380_1_1_9"/>
<name>Q5M3E5_STRT2</name>
<evidence type="ECO:0000313" key="3">
    <source>
        <dbReference type="Proteomes" id="UP000001170"/>
    </source>
</evidence>
<evidence type="ECO:0000256" key="1">
    <source>
        <dbReference type="SAM" id="Phobius"/>
    </source>
</evidence>
<keyword evidence="1" id="KW-1133">Transmembrane helix</keyword>
<dbReference type="Proteomes" id="UP000001170">
    <property type="component" value="Chromosome"/>
</dbReference>
<proteinExistence type="predicted"/>
<dbReference type="PATRIC" id="fig|264199.4.peg.1452"/>
<organism evidence="2 3">
    <name type="scientific">Streptococcus thermophilus (strain ATCC BAA-250 / LMG 18311)</name>
    <dbReference type="NCBI Taxonomy" id="264199"/>
    <lineage>
        <taxon>Bacteria</taxon>
        <taxon>Bacillati</taxon>
        <taxon>Bacillota</taxon>
        <taxon>Bacilli</taxon>
        <taxon>Lactobacillales</taxon>
        <taxon>Streptococcaceae</taxon>
        <taxon>Streptococcus</taxon>
    </lineage>
</organism>
<dbReference type="EMBL" id="CP000023">
    <property type="protein sequence ID" value="AAV61090.1"/>
    <property type="molecule type" value="Genomic_DNA"/>
</dbReference>
<feature type="transmembrane region" description="Helical" evidence="1">
    <location>
        <begin position="178"/>
        <end position="209"/>
    </location>
</feature>
<feature type="transmembrane region" description="Helical" evidence="1">
    <location>
        <begin position="271"/>
        <end position="290"/>
    </location>
</feature>
<feature type="transmembrane region" description="Helical" evidence="1">
    <location>
        <begin position="229"/>
        <end position="259"/>
    </location>
</feature>
<feature type="transmembrane region" description="Helical" evidence="1">
    <location>
        <begin position="143"/>
        <end position="166"/>
    </location>
</feature>
<dbReference type="InterPro" id="IPR018674">
    <property type="entry name" value="DUF2142_membrane"/>
</dbReference>
<dbReference type="Pfam" id="PF09913">
    <property type="entry name" value="DUF2142"/>
    <property type="match status" value="1"/>
</dbReference>
<dbReference type="KEGG" id="stl:stu1486"/>
<keyword evidence="3" id="KW-1185">Reference proteome</keyword>
<reference evidence="2 3" key="1">
    <citation type="journal article" date="2004" name="Nat. Biotechnol.">
        <title>Complete sequence and comparative genome analysis of the dairy bacterium Streptococcus thermophilus.</title>
        <authorList>
            <person name="Bolotin A."/>
            <person name="Quinquis B."/>
            <person name="Renault P."/>
            <person name="Sorokin A."/>
            <person name="Ehrlich S.D."/>
            <person name="Kulakauskas S."/>
            <person name="Lapidus A."/>
            <person name="Goltsman E."/>
            <person name="Mazur M."/>
            <person name="Pusch G.D."/>
            <person name="Fonstein M."/>
            <person name="Overbeek R."/>
            <person name="Kyprides N."/>
            <person name="Purnelle B."/>
            <person name="Prozzi D."/>
            <person name="Ngui K."/>
            <person name="Masuy D."/>
            <person name="Hancy F."/>
            <person name="Burteau S."/>
            <person name="Boutry M."/>
            <person name="Delcour J."/>
            <person name="Goffeau A."/>
            <person name="Hols P."/>
        </authorList>
    </citation>
    <scope>NUCLEOTIDE SEQUENCE [LARGE SCALE GENOMIC DNA]</scope>
    <source>
        <strain evidence="3">ATCC BAA-250 / LMG 18311</strain>
    </source>
</reference>
<feature type="transmembrane region" description="Helical" evidence="1">
    <location>
        <begin position="20"/>
        <end position="37"/>
    </location>
</feature>
<keyword evidence="1" id="KW-0812">Transmembrane</keyword>
<dbReference type="AlphaFoldDB" id="Q5M3E5"/>
<feature type="transmembrane region" description="Helical" evidence="1">
    <location>
        <begin position="450"/>
        <end position="469"/>
    </location>
</feature>
<gene>
    <name evidence="2" type="ordered locus">stu1486</name>
</gene>
<sequence length="471" mass="53697">MNQKLYKFLNIENNKYKKIYLFQISLIFFVGILSIFFRHPMSWYDEQVHYARVITYSNDLGSTSEGSIEKGEQELINQSMRTISKSLGEPTSEVISFHWSNGFKDISDTRIVKTKDGSPAAVYSPLVYSPYIVAAWISKMIGLHTISTFLFLRLIGFLTVFILFLFSIRKIPFAKAALIVIALIPTVTISFTAISADTLTYGLLFLVISQFMSIYQKVSLSSNIKSKEIISLIICSLFLTLAKMPAFAVLALYIPLIYIGVKNAKLSRKQNIILGMTFILCIISALAWYMSIKNINGNVSYYGAEYIDQSKQFAVLLAHPLRTIRVFFENITNFPFFDFQLGYSDNTKWTHVPVLISLFSVIGFISSFRIRDENQSIINREERIIYNLSSKIIFLGIMLLIFLIFLLQSTEVGSEAIVGIQGRYFFAFLPLLIPFSNGKNMLDETQSVKVLFLSTIPLVYYLMLLLVQLKN</sequence>